<dbReference type="GO" id="GO:0016747">
    <property type="term" value="F:acyltransferase activity, transferring groups other than amino-acyl groups"/>
    <property type="evidence" value="ECO:0007669"/>
    <property type="project" value="InterPro"/>
</dbReference>
<feature type="domain" description="N-acetyltransferase" evidence="1">
    <location>
        <begin position="12"/>
        <end position="172"/>
    </location>
</feature>
<evidence type="ECO:0000313" key="3">
    <source>
        <dbReference type="Proteomes" id="UP000199024"/>
    </source>
</evidence>
<keyword evidence="2" id="KW-0808">Transferase</keyword>
<dbReference type="PANTHER" id="PTHR43792:SF1">
    <property type="entry name" value="N-ACETYLTRANSFERASE DOMAIN-CONTAINING PROTEIN"/>
    <property type="match status" value="1"/>
</dbReference>
<dbReference type="InterPro" id="IPR051531">
    <property type="entry name" value="N-acetyltransferase"/>
</dbReference>
<reference evidence="2 3" key="1">
    <citation type="submission" date="2016-10" db="EMBL/GenBank/DDBJ databases">
        <authorList>
            <person name="de Groot N.N."/>
        </authorList>
    </citation>
    <scope>NUCLEOTIDE SEQUENCE [LARGE SCALE GENOMIC DNA]</scope>
    <source>
        <strain evidence="2 3">DSM 21001</strain>
    </source>
</reference>
<dbReference type="EMBL" id="FOZL01000001">
    <property type="protein sequence ID" value="SFS13484.1"/>
    <property type="molecule type" value="Genomic_DNA"/>
</dbReference>
<dbReference type="Pfam" id="PF13302">
    <property type="entry name" value="Acetyltransf_3"/>
    <property type="match status" value="1"/>
</dbReference>
<dbReference type="PROSITE" id="PS51186">
    <property type="entry name" value="GNAT"/>
    <property type="match status" value="1"/>
</dbReference>
<protein>
    <submittedName>
        <fullName evidence="2">Protein N-acetyltransferase, RimJ/RimL family</fullName>
    </submittedName>
</protein>
<dbReference type="InterPro" id="IPR016181">
    <property type="entry name" value="Acyl_CoA_acyltransferase"/>
</dbReference>
<dbReference type="Gene3D" id="3.40.630.30">
    <property type="match status" value="1"/>
</dbReference>
<dbReference type="RefSeq" id="WP_089839276.1">
    <property type="nucleotide sequence ID" value="NZ_FOZL01000001.1"/>
</dbReference>
<keyword evidence="3" id="KW-1185">Reference proteome</keyword>
<dbReference type="STRING" id="474950.SAMN05421771_2318"/>
<gene>
    <name evidence="2" type="ORF">SAMN05421771_2318</name>
</gene>
<dbReference type="PANTHER" id="PTHR43792">
    <property type="entry name" value="GNAT FAMILY, PUTATIVE (AFU_ORTHOLOGUE AFUA_3G00765)-RELATED-RELATED"/>
    <property type="match status" value="1"/>
</dbReference>
<dbReference type="InterPro" id="IPR000182">
    <property type="entry name" value="GNAT_dom"/>
</dbReference>
<evidence type="ECO:0000313" key="2">
    <source>
        <dbReference type="EMBL" id="SFS13484.1"/>
    </source>
</evidence>
<dbReference type="SUPFAM" id="SSF55729">
    <property type="entry name" value="Acyl-CoA N-acyltransferases (Nat)"/>
    <property type="match status" value="1"/>
</dbReference>
<sequence>MNLAPVLETERLRLRGHGVEDYGRLAELWGDPRTVAFIGRKPSNGEEAWARLLRYAGLWALLGYGYWVVEDKATGKYLGECGFAEYRREIEPSIVGRPEAGWVFSPAAHGKGYATEAMRAVLAWGRERFGDDGAVCLIDPENRGSLRVAEKLGFVEETRVMFRGHETVVLGR</sequence>
<dbReference type="OrthoDB" id="9798081at2"/>
<organism evidence="2 3">
    <name type="scientific">Granulicella pectinivorans</name>
    <dbReference type="NCBI Taxonomy" id="474950"/>
    <lineage>
        <taxon>Bacteria</taxon>
        <taxon>Pseudomonadati</taxon>
        <taxon>Acidobacteriota</taxon>
        <taxon>Terriglobia</taxon>
        <taxon>Terriglobales</taxon>
        <taxon>Acidobacteriaceae</taxon>
        <taxon>Granulicella</taxon>
    </lineage>
</organism>
<accession>A0A1I6MCQ2</accession>
<dbReference type="Proteomes" id="UP000199024">
    <property type="component" value="Unassembled WGS sequence"/>
</dbReference>
<proteinExistence type="predicted"/>
<evidence type="ECO:0000259" key="1">
    <source>
        <dbReference type="PROSITE" id="PS51186"/>
    </source>
</evidence>
<dbReference type="AlphaFoldDB" id="A0A1I6MCQ2"/>
<name>A0A1I6MCQ2_9BACT</name>